<sequence length="241" mass="24816">MSSPNSSSPTSPILDLDGLDLAALLCSRVCHDVISPVGAIVNGLEVLEDDQDESMRTFALELIGKSARQASARLKFARIAFGAAGSAGASIDLADAEGVAKGMFADDKTKLTWSAPQALFPKNKVKLLLNLVMIATSAIPRGGVIDVVVSGDGEAPSLVLKAKGSHARIPPHVEELMAGRPESGTVDAHGILPFYAGLVARAAAMDVRFAIQDDEVTISATPTVIATLDAGDGEASDTALA</sequence>
<dbReference type="Gene3D" id="3.30.565.10">
    <property type="entry name" value="Histidine kinase-like ATPase, C-terminal domain"/>
    <property type="match status" value="1"/>
</dbReference>
<dbReference type="Pfam" id="PF10090">
    <property type="entry name" value="HPTransfase"/>
    <property type="match status" value="1"/>
</dbReference>
<dbReference type="EMBL" id="CP043538">
    <property type="protein sequence ID" value="QGY01999.1"/>
    <property type="molecule type" value="Genomic_DNA"/>
</dbReference>
<reference evidence="2 3" key="1">
    <citation type="journal article" date="2012" name="Genet. Mol. Biol.">
        <title>Analysis of 16S rRNA and mxaF genes revealing insights into Methylobacterium niche-specific plant association.</title>
        <authorList>
            <person name="Dourado M.N."/>
            <person name="Andreote F.D."/>
            <person name="Dini-Andreote F."/>
            <person name="Conti R."/>
            <person name="Araujo J.M."/>
            <person name="Araujo W.L."/>
        </authorList>
    </citation>
    <scope>NUCLEOTIDE SEQUENCE [LARGE SCALE GENOMIC DNA]</scope>
    <source>
        <strain evidence="2 3">SR1.6/6</strain>
    </source>
</reference>
<dbReference type="InterPro" id="IPR018762">
    <property type="entry name" value="ChpT_C"/>
</dbReference>
<accession>A0A6B9FJ51</accession>
<dbReference type="Proteomes" id="UP000012488">
    <property type="component" value="Chromosome"/>
</dbReference>
<feature type="domain" description="Histidine phosphotransferase ChpT C-terminal" evidence="1">
    <location>
        <begin position="94"/>
        <end position="214"/>
    </location>
</feature>
<dbReference type="Gene3D" id="1.10.287.130">
    <property type="match status" value="1"/>
</dbReference>
<dbReference type="GO" id="GO:0016740">
    <property type="term" value="F:transferase activity"/>
    <property type="evidence" value="ECO:0007669"/>
    <property type="project" value="UniProtKB-KW"/>
</dbReference>
<dbReference type="RefSeq" id="WP_010684770.1">
    <property type="nucleotide sequence ID" value="NZ_CP043538.1"/>
</dbReference>
<dbReference type="NCBIfam" id="NF046018">
    <property type="entry name" value="HisPtaseChptBrucRhz"/>
    <property type="match status" value="1"/>
</dbReference>
<proteinExistence type="predicted"/>
<organism evidence="2 3">
    <name type="scientific">Methylobacterium mesophilicum SR1.6/6</name>
    <dbReference type="NCBI Taxonomy" id="908290"/>
    <lineage>
        <taxon>Bacteria</taxon>
        <taxon>Pseudomonadati</taxon>
        <taxon>Pseudomonadota</taxon>
        <taxon>Alphaproteobacteria</taxon>
        <taxon>Hyphomicrobiales</taxon>
        <taxon>Methylobacteriaceae</taxon>
        <taxon>Methylobacterium</taxon>
    </lineage>
</organism>
<evidence type="ECO:0000259" key="1">
    <source>
        <dbReference type="Pfam" id="PF10090"/>
    </source>
</evidence>
<dbReference type="AlphaFoldDB" id="A0A6B9FJ51"/>
<dbReference type="OrthoDB" id="9803702at2"/>
<dbReference type="InterPro" id="IPR036890">
    <property type="entry name" value="HATPase_C_sf"/>
</dbReference>
<evidence type="ECO:0000313" key="2">
    <source>
        <dbReference type="EMBL" id="QGY01999.1"/>
    </source>
</evidence>
<keyword evidence="2" id="KW-0808">Transferase</keyword>
<protein>
    <submittedName>
        <fullName evidence="2">Histidine phosphotransferase</fullName>
    </submittedName>
</protein>
<gene>
    <name evidence="2" type="ORF">MMSR116_08990</name>
</gene>
<name>A0A6B9FJ51_9HYPH</name>
<dbReference type="KEGG" id="mmes:MMSR116_08990"/>
<evidence type="ECO:0000313" key="3">
    <source>
        <dbReference type="Proteomes" id="UP000012488"/>
    </source>
</evidence>
<reference evidence="2 3" key="2">
    <citation type="journal article" date="2013" name="Genome Announc.">
        <title>Draft Genome Sequence of Methylobacterium mesophilicum Strain SR1.6/6, Isolated from Citrus sinensis.</title>
        <authorList>
            <person name="Marinho Almeida D."/>
            <person name="Dini-Andreote F."/>
            <person name="Camargo Neves A.A."/>
            <person name="Juca Ramos R.T."/>
            <person name="Andreote F.D."/>
            <person name="Carneiro A.R."/>
            <person name="Oliveira de Souza Lima A."/>
            <person name="Caracciolo Gomes de Sa P.H."/>
            <person name="Ribeiro Barbosa M.S."/>
            <person name="Araujo W.L."/>
            <person name="Silva A."/>
        </authorList>
    </citation>
    <scope>NUCLEOTIDE SEQUENCE [LARGE SCALE GENOMIC DNA]</scope>
    <source>
        <strain evidence="2 3">SR1.6/6</strain>
    </source>
</reference>